<sequence length="169" mass="18883">FTSGNKARTSPLVAVIIYIHISRSVCSVPFSDTAQSTEHAAGPKPRFRFSRVMEVHGRSSALHLHDRVGRDNDFHDSIGFTLSPLKVTIRNPQFDVELFTTPFCVVTSGYSDLFHGGPFHIRIFFESLRPKKFLLGRCVLGMLRHPHDRVEAEGKFGLEGCALRSVSTV</sequence>
<feature type="non-terminal residue" evidence="1">
    <location>
        <position position="1"/>
    </location>
</feature>
<gene>
    <name evidence="1" type="ORF">P171DRAFT_508290</name>
</gene>
<keyword evidence="2" id="KW-1185">Reference proteome</keyword>
<comment type="caution">
    <text evidence="1">The sequence shown here is derived from an EMBL/GenBank/DDBJ whole genome shotgun (WGS) entry which is preliminary data.</text>
</comment>
<evidence type="ECO:0000313" key="1">
    <source>
        <dbReference type="EMBL" id="KAF2448156.1"/>
    </source>
</evidence>
<evidence type="ECO:0000313" key="2">
    <source>
        <dbReference type="Proteomes" id="UP000799764"/>
    </source>
</evidence>
<protein>
    <submittedName>
        <fullName evidence="1">Uncharacterized protein</fullName>
    </submittedName>
</protein>
<dbReference type="EMBL" id="MU001495">
    <property type="protein sequence ID" value="KAF2448156.1"/>
    <property type="molecule type" value="Genomic_DNA"/>
</dbReference>
<name>A0A9P4PPS9_9PLEO</name>
<accession>A0A9P4PPS9</accession>
<organism evidence="1 2">
    <name type="scientific">Karstenula rhodostoma CBS 690.94</name>
    <dbReference type="NCBI Taxonomy" id="1392251"/>
    <lineage>
        <taxon>Eukaryota</taxon>
        <taxon>Fungi</taxon>
        <taxon>Dikarya</taxon>
        <taxon>Ascomycota</taxon>
        <taxon>Pezizomycotina</taxon>
        <taxon>Dothideomycetes</taxon>
        <taxon>Pleosporomycetidae</taxon>
        <taxon>Pleosporales</taxon>
        <taxon>Massarineae</taxon>
        <taxon>Didymosphaeriaceae</taxon>
        <taxon>Karstenula</taxon>
    </lineage>
</organism>
<dbReference type="AlphaFoldDB" id="A0A9P4PPS9"/>
<reference evidence="1" key="1">
    <citation type="journal article" date="2020" name="Stud. Mycol.">
        <title>101 Dothideomycetes genomes: a test case for predicting lifestyles and emergence of pathogens.</title>
        <authorList>
            <person name="Haridas S."/>
            <person name="Albert R."/>
            <person name="Binder M."/>
            <person name="Bloem J."/>
            <person name="Labutti K."/>
            <person name="Salamov A."/>
            <person name="Andreopoulos B."/>
            <person name="Baker S."/>
            <person name="Barry K."/>
            <person name="Bills G."/>
            <person name="Bluhm B."/>
            <person name="Cannon C."/>
            <person name="Castanera R."/>
            <person name="Culley D."/>
            <person name="Daum C."/>
            <person name="Ezra D."/>
            <person name="Gonzalez J."/>
            <person name="Henrissat B."/>
            <person name="Kuo A."/>
            <person name="Liang C."/>
            <person name="Lipzen A."/>
            <person name="Lutzoni F."/>
            <person name="Magnuson J."/>
            <person name="Mondo S."/>
            <person name="Nolan M."/>
            <person name="Ohm R."/>
            <person name="Pangilinan J."/>
            <person name="Park H.-J."/>
            <person name="Ramirez L."/>
            <person name="Alfaro M."/>
            <person name="Sun H."/>
            <person name="Tritt A."/>
            <person name="Yoshinaga Y."/>
            <person name="Zwiers L.-H."/>
            <person name="Turgeon B."/>
            <person name="Goodwin S."/>
            <person name="Spatafora J."/>
            <person name="Crous P."/>
            <person name="Grigoriev I."/>
        </authorList>
    </citation>
    <scope>NUCLEOTIDE SEQUENCE</scope>
    <source>
        <strain evidence="1">CBS 690.94</strain>
    </source>
</reference>
<proteinExistence type="predicted"/>
<dbReference type="Proteomes" id="UP000799764">
    <property type="component" value="Unassembled WGS sequence"/>
</dbReference>